<dbReference type="AlphaFoldDB" id="A0A8K1FFJ6"/>
<comment type="caution">
    <text evidence="7">The sequence shown here is derived from an EMBL/GenBank/DDBJ whole genome shotgun (WGS) entry which is preliminary data.</text>
</comment>
<feature type="compositionally biased region" description="Polar residues" evidence="5">
    <location>
        <begin position="877"/>
        <end position="890"/>
    </location>
</feature>
<dbReference type="Pfam" id="PF13949">
    <property type="entry name" value="ALIX_LYPXL_bnd"/>
    <property type="match status" value="1"/>
</dbReference>
<evidence type="ECO:0000256" key="4">
    <source>
        <dbReference type="ARBA" id="ARBA00022753"/>
    </source>
</evidence>
<dbReference type="PANTHER" id="PTHR23030">
    <property type="entry name" value="PCD6 INTERACTING PROTEIN-RELATED"/>
    <property type="match status" value="1"/>
</dbReference>
<dbReference type="GO" id="GO:0043328">
    <property type="term" value="P:protein transport to vacuole involved in ubiquitin-dependent protein catabolic process via the multivesicular body sorting pathway"/>
    <property type="evidence" value="ECO:0007669"/>
    <property type="project" value="TreeGrafter"/>
</dbReference>
<keyword evidence="8" id="KW-1185">Reference proteome</keyword>
<evidence type="ECO:0000256" key="5">
    <source>
        <dbReference type="SAM" id="MobiDB-lite"/>
    </source>
</evidence>
<dbReference type="CDD" id="cd09246">
    <property type="entry name" value="BRO1_Alix_like_1"/>
    <property type="match status" value="1"/>
</dbReference>
<keyword evidence="3" id="KW-0963">Cytoplasm</keyword>
<organism evidence="7 8">
    <name type="scientific">Pythium oligandrum</name>
    <name type="common">Mycoparasitic fungus</name>
    <dbReference type="NCBI Taxonomy" id="41045"/>
    <lineage>
        <taxon>Eukaryota</taxon>
        <taxon>Sar</taxon>
        <taxon>Stramenopiles</taxon>
        <taxon>Oomycota</taxon>
        <taxon>Peronosporomycetes</taxon>
        <taxon>Pythiales</taxon>
        <taxon>Pythiaceae</taxon>
        <taxon>Pythium</taxon>
    </lineage>
</organism>
<dbReference type="Gene3D" id="1.20.120.560">
    <property type="entry name" value="alix/aip1 in complex with the ypdl late domain"/>
    <property type="match status" value="1"/>
</dbReference>
<dbReference type="PROSITE" id="PS51180">
    <property type="entry name" value="BRO1"/>
    <property type="match status" value="1"/>
</dbReference>
<evidence type="ECO:0000313" key="8">
    <source>
        <dbReference type="Proteomes" id="UP000794436"/>
    </source>
</evidence>
<dbReference type="InterPro" id="IPR004328">
    <property type="entry name" value="BRO1_dom"/>
</dbReference>
<dbReference type="EMBL" id="SPLM01000145">
    <property type="protein sequence ID" value="TMW56878.1"/>
    <property type="molecule type" value="Genomic_DNA"/>
</dbReference>
<feature type="compositionally biased region" description="Low complexity" evidence="5">
    <location>
        <begin position="858"/>
        <end position="869"/>
    </location>
</feature>
<dbReference type="InterPro" id="IPR025304">
    <property type="entry name" value="ALIX_V_dom"/>
</dbReference>
<proteinExistence type="predicted"/>
<dbReference type="Gene3D" id="1.25.40.280">
    <property type="entry name" value="alix/aip1 like domains"/>
    <property type="match status" value="1"/>
</dbReference>
<dbReference type="Pfam" id="PF03097">
    <property type="entry name" value="BRO1"/>
    <property type="match status" value="1"/>
</dbReference>
<dbReference type="GO" id="GO:0005768">
    <property type="term" value="C:endosome"/>
    <property type="evidence" value="ECO:0007669"/>
    <property type="project" value="UniProtKB-SubCell"/>
</dbReference>
<dbReference type="InterPro" id="IPR038499">
    <property type="entry name" value="BRO1_sf"/>
</dbReference>
<dbReference type="Gene3D" id="1.20.140.50">
    <property type="entry name" value="alix/aip1 like domains"/>
    <property type="match status" value="1"/>
</dbReference>
<evidence type="ECO:0000259" key="6">
    <source>
        <dbReference type="PROSITE" id="PS51180"/>
    </source>
</evidence>
<evidence type="ECO:0000313" key="7">
    <source>
        <dbReference type="EMBL" id="TMW56878.1"/>
    </source>
</evidence>
<gene>
    <name evidence="7" type="ORF">Poli38472_006888</name>
</gene>
<evidence type="ECO:0000256" key="2">
    <source>
        <dbReference type="ARBA" id="ARBA00004496"/>
    </source>
</evidence>
<accession>A0A8K1FFJ6</accession>
<dbReference type="Proteomes" id="UP000794436">
    <property type="component" value="Unassembled WGS sequence"/>
</dbReference>
<dbReference type="PANTHER" id="PTHR23030:SF30">
    <property type="entry name" value="TYROSINE-PROTEIN PHOSPHATASE NON-RECEPTOR TYPE 23"/>
    <property type="match status" value="1"/>
</dbReference>
<evidence type="ECO:0000256" key="3">
    <source>
        <dbReference type="ARBA" id="ARBA00022490"/>
    </source>
</evidence>
<reference evidence="7" key="1">
    <citation type="submission" date="2019-03" db="EMBL/GenBank/DDBJ databases">
        <title>Long read genome sequence of the mycoparasitic Pythium oligandrum ATCC 38472 isolated from sugarbeet rhizosphere.</title>
        <authorList>
            <person name="Gaulin E."/>
        </authorList>
    </citation>
    <scope>NUCLEOTIDE SEQUENCE</scope>
    <source>
        <strain evidence="7">ATCC 38472_TT</strain>
    </source>
</reference>
<sequence>MLGIGFKASDTPLPSLQRPLREYIQREYASSTSASDESAHDQALDQFFQLKADVDLVRTPSTISRHVLLKYYAQLERLATRFPCDPTTEPASATSVPLRLQFTWNDSFCPRKKITQTSVRFEQAAVMFNYGALESQLGVQTDRSSADGLKTACKHFMLAAGAFTVVRDELVAKCLGARTPDMSPEGLGMLIALMLAQAQACFYEKAIKDQMKDAIKAKLVHQAQDFYSGALDFCNSSALNGTIDRMWAIHIRFQVHCMRAATQYWQAKAAKEVALGRGVGYGEEIARLEAADVECQEAIKVVSQNKLPPSLGQSAKALQRVIREQLHTAKKDNASVYLENVPRFVDLPAVGKASMVKPLALTNEELSQELNGVDLFEHFVPNVLLRRAADAKDEIKELLTDATERVTKSHENVKEKLQTMGLPASIEAFEKTSDNGIPQSIWQKVENVQATHGLHSLRLTGSDENDALWRVMHQRLAANDGASERAEKSLHGIECKLAQEEIEDNGCRQNYGANRWQRPTSSSLSQGFRADIDRYYRLVKEAKQSDRVVEDKLEKHRSLISLLTQTKASLDAQLPMLEHDNTSCRDEIDEVSQLLMRISTAMEEKDQVLHDFGASFEKFNPLPALLSAVSSSGNDTADALLNEKRFFEDHFVTKLTVIDGEEKSHLEELVIANQKFESKKATDSVMQARQAFLQRLSDAVDVVEQLHSHLKEGAKFYEELGSRIEQLQQTVNDHCSARDLERRELELNVAADEEMKKREAQDAAVAQKMMRDMQIQDPLTDEALARQLAANTPQHYPSMGSTAQQAVYTASSASPYDYSLFQQQHQQSQASNGFVYNSSASASAPSPAQHPYAQYQHAQMPPISTSSTSAPPPAYNSIFTPSPSSPSAPQFGNFYMQQPPPQPQHGSYHFPASYAQQGSAPGSTFPRGPSNTGV</sequence>
<comment type="subcellular location">
    <subcellularLocation>
        <location evidence="2">Cytoplasm</location>
    </subcellularLocation>
    <subcellularLocation>
        <location evidence="1">Endosome</location>
    </subcellularLocation>
</comment>
<feature type="domain" description="BRO1" evidence="6">
    <location>
        <begin position="1"/>
        <end position="382"/>
    </location>
</feature>
<keyword evidence="4" id="KW-0967">Endosome</keyword>
<dbReference type="SMART" id="SM01041">
    <property type="entry name" value="BRO1"/>
    <property type="match status" value="1"/>
</dbReference>
<dbReference type="OrthoDB" id="2141925at2759"/>
<protein>
    <recommendedName>
        <fullName evidence="6">BRO1 domain-containing protein</fullName>
    </recommendedName>
</protein>
<evidence type="ECO:0000256" key="1">
    <source>
        <dbReference type="ARBA" id="ARBA00004177"/>
    </source>
</evidence>
<name>A0A8K1FFJ6_PYTOL</name>
<feature type="region of interest" description="Disordered" evidence="5">
    <location>
        <begin position="858"/>
        <end position="934"/>
    </location>
</feature>